<evidence type="ECO:0000313" key="3">
    <source>
        <dbReference type="Proteomes" id="UP000604046"/>
    </source>
</evidence>
<protein>
    <submittedName>
        <fullName evidence="2">Uncharacterized protein</fullName>
    </submittedName>
</protein>
<evidence type="ECO:0000313" key="2">
    <source>
        <dbReference type="EMBL" id="CAE7241616.1"/>
    </source>
</evidence>
<proteinExistence type="predicted"/>
<evidence type="ECO:0000256" key="1">
    <source>
        <dbReference type="SAM" id="SignalP"/>
    </source>
</evidence>
<gene>
    <name evidence="2" type="ORF">SNAT2548_LOCUS10944</name>
</gene>
<name>A0A812LAU2_9DINO</name>
<dbReference type="PROSITE" id="PS51257">
    <property type="entry name" value="PROKAR_LIPOPROTEIN"/>
    <property type="match status" value="1"/>
</dbReference>
<keyword evidence="3" id="KW-1185">Reference proteome</keyword>
<comment type="caution">
    <text evidence="2">The sequence shown here is derived from an EMBL/GenBank/DDBJ whole genome shotgun (WGS) entry which is preliminary data.</text>
</comment>
<dbReference type="Proteomes" id="UP000604046">
    <property type="component" value="Unassembled WGS sequence"/>
</dbReference>
<reference evidence="2" key="1">
    <citation type="submission" date="2021-02" db="EMBL/GenBank/DDBJ databases">
        <authorList>
            <person name="Dougan E. K."/>
            <person name="Rhodes N."/>
            <person name="Thang M."/>
            <person name="Chan C."/>
        </authorList>
    </citation>
    <scope>NUCLEOTIDE SEQUENCE</scope>
</reference>
<accession>A0A812LAU2</accession>
<dbReference type="AlphaFoldDB" id="A0A812LAU2"/>
<dbReference type="EMBL" id="CAJNDS010000946">
    <property type="protein sequence ID" value="CAE7241616.1"/>
    <property type="molecule type" value="Genomic_DNA"/>
</dbReference>
<sequence>MSRPILLSLVALIATAAGATGGCQQCDRYREEDCSLDGDCFSAGSARYCLESGGEYCIPGCFDCLAQAEECFHKNWALPCYSPGSEAACKQLNSEWCVASASPSASAPSTASSAPSTGDSTAETGVILQWILVTLAVAAITTACCIIGCLKRESSWTFVVPIDGPTERTLQRLESRLNSGKQGACSACYSQTAQQQRDRLLAKAAMQAAGGPEFWSLTVAHVSHFLADHEDALVKYCDKHAFTMDQGRPKHLCFDEDCSMEHGDMPHSFCDGQAASPLNTNMHVVVSRLIKPLTKDGAAKKGRDAKGTLGMWAFLTEGRVQRARTFVSHCWNEKFQDFVDTLQSLGPKEDVWICSFALPQNINIGEVLGNKPSKSPFARALAQAEQVLLAVDAKIEPPTRSWCCFELYLACMQQKTIRIEVPTQETQADIRKLKKKVKDAMEVVDISQCSASNQGDHEKIMAEIGFAVGDVNSKLAEKAAVEYLSACRLLDARVSSSGSSRPESESPV</sequence>
<keyword evidence="1" id="KW-0732">Signal</keyword>
<feature type="chain" id="PRO_5032781484" evidence="1">
    <location>
        <begin position="22"/>
        <end position="508"/>
    </location>
</feature>
<organism evidence="2 3">
    <name type="scientific">Symbiodinium natans</name>
    <dbReference type="NCBI Taxonomy" id="878477"/>
    <lineage>
        <taxon>Eukaryota</taxon>
        <taxon>Sar</taxon>
        <taxon>Alveolata</taxon>
        <taxon>Dinophyceae</taxon>
        <taxon>Suessiales</taxon>
        <taxon>Symbiodiniaceae</taxon>
        <taxon>Symbiodinium</taxon>
    </lineage>
</organism>
<feature type="signal peptide" evidence="1">
    <location>
        <begin position="1"/>
        <end position="21"/>
    </location>
</feature>